<dbReference type="PROSITE" id="PS00375">
    <property type="entry name" value="UDPGT"/>
    <property type="match status" value="1"/>
</dbReference>
<gene>
    <name evidence="7" type="primary">LOC108682502</name>
</gene>
<evidence type="ECO:0000256" key="5">
    <source>
        <dbReference type="RuleBase" id="RU362059"/>
    </source>
</evidence>
<dbReference type="GeneID" id="108682502"/>
<sequence>MVGLRVLVLVVLAGALQAVGAALPPPERSYNILMLLPVSSKSHRNVFMPLATALTQRGHKVTMLSNHPPPEKNSKILFLEHGLKHFDPDALDTFAIMKDPSIMFNQFRTIFPLIAREIYDVPVVKELFEKRKEFDLIILNNMFNDALLPFVHERTFITITTGALDPRLSATMGNLQNPAYVASAMQDYPRPFSLYHRAKSVFMNIATDVIWRKNIVNPTQVEISQRFPSLPPIREIHRNLSLTLINSHFSAPFPIPLLPNQVEVGGMHIVEPKPLPKDLSDFLSGTTPVVYMSLGSVARSSAMPQEYKDIFFSAFAKLPYKVLWKFEEKPPKTAKNLLVQSWMPQQDILAHPNVKVFISHCGLLGAQEALHFGTPIIGLPLFGDQPKNAVELESAGVARKLSWLELNEQLLIDTIRDLIETSTYREKAEKISAAMKDRPLSAVETAVYYFGYKSYY</sequence>
<comment type="similarity">
    <text evidence="1 4">Belongs to the UDP-glycosyltransferase family.</text>
</comment>
<dbReference type="GO" id="GO:0016020">
    <property type="term" value="C:membrane"/>
    <property type="evidence" value="ECO:0007669"/>
    <property type="project" value="UniProtKB-SubCell"/>
</dbReference>
<dbReference type="AlphaFoldDB" id="A0A8B7PLV5"/>
<dbReference type="Proteomes" id="UP000694843">
    <property type="component" value="Unplaced"/>
</dbReference>
<feature type="signal peptide" evidence="5">
    <location>
        <begin position="1"/>
        <end position="21"/>
    </location>
</feature>
<keyword evidence="5" id="KW-0732">Signal</keyword>
<dbReference type="FunFam" id="3.40.50.2000:FF:000050">
    <property type="entry name" value="UDP-glucuronosyltransferase"/>
    <property type="match status" value="1"/>
</dbReference>
<dbReference type="InterPro" id="IPR002213">
    <property type="entry name" value="UDP_glucos_trans"/>
</dbReference>
<keyword evidence="6" id="KW-1185">Reference proteome</keyword>
<dbReference type="OMA" id="WINYVIR"/>
<name>A0A8B7PLV5_HYAAZ</name>
<dbReference type="SUPFAM" id="SSF53756">
    <property type="entry name" value="UDP-Glycosyltransferase/glycogen phosphorylase"/>
    <property type="match status" value="1"/>
</dbReference>
<evidence type="ECO:0000256" key="1">
    <source>
        <dbReference type="ARBA" id="ARBA00009995"/>
    </source>
</evidence>
<comment type="subcellular location">
    <subcellularLocation>
        <location evidence="5">Membrane</location>
        <topology evidence="5">Single-pass membrane protein</topology>
    </subcellularLocation>
</comment>
<evidence type="ECO:0000256" key="4">
    <source>
        <dbReference type="RuleBase" id="RU003718"/>
    </source>
</evidence>
<evidence type="ECO:0000313" key="7">
    <source>
        <dbReference type="RefSeq" id="XP_018027163.1"/>
    </source>
</evidence>
<dbReference type="CDD" id="cd03784">
    <property type="entry name" value="GT1_Gtf-like"/>
    <property type="match status" value="1"/>
</dbReference>
<dbReference type="InterPro" id="IPR050271">
    <property type="entry name" value="UDP-glycosyltransferase"/>
</dbReference>
<feature type="chain" id="PRO_5034262502" description="UDP-glucuronosyltransferase" evidence="5">
    <location>
        <begin position="22"/>
        <end position="456"/>
    </location>
</feature>
<dbReference type="KEGG" id="hazt:108682502"/>
<dbReference type="OrthoDB" id="5835829at2759"/>
<dbReference type="Pfam" id="PF00201">
    <property type="entry name" value="UDPGT"/>
    <property type="match status" value="1"/>
</dbReference>
<evidence type="ECO:0000313" key="6">
    <source>
        <dbReference type="Proteomes" id="UP000694843"/>
    </source>
</evidence>
<keyword evidence="3 4" id="KW-0808">Transferase</keyword>
<evidence type="ECO:0000256" key="2">
    <source>
        <dbReference type="ARBA" id="ARBA00022676"/>
    </source>
</evidence>
<proteinExistence type="inferred from homology"/>
<dbReference type="RefSeq" id="XP_018027163.1">
    <property type="nucleotide sequence ID" value="XM_018171674.2"/>
</dbReference>
<dbReference type="GO" id="GO:0015020">
    <property type="term" value="F:glucuronosyltransferase activity"/>
    <property type="evidence" value="ECO:0007669"/>
    <property type="project" value="UniProtKB-EC"/>
</dbReference>
<dbReference type="InterPro" id="IPR035595">
    <property type="entry name" value="UDP_glycos_trans_CS"/>
</dbReference>
<comment type="catalytic activity">
    <reaction evidence="5">
        <text>glucuronate acceptor + UDP-alpha-D-glucuronate = acceptor beta-D-glucuronoside + UDP + H(+)</text>
        <dbReference type="Rhea" id="RHEA:21032"/>
        <dbReference type="ChEBI" id="CHEBI:15378"/>
        <dbReference type="ChEBI" id="CHEBI:58052"/>
        <dbReference type="ChEBI" id="CHEBI:58223"/>
        <dbReference type="ChEBI" id="CHEBI:132367"/>
        <dbReference type="ChEBI" id="CHEBI:132368"/>
        <dbReference type="EC" id="2.4.1.17"/>
    </reaction>
</comment>
<keyword evidence="2 4" id="KW-0328">Glycosyltransferase</keyword>
<dbReference type="EC" id="2.4.1.17" evidence="5"/>
<accession>A0A8B7PLV5</accession>
<protein>
    <recommendedName>
        <fullName evidence="5">UDP-glucuronosyltransferase</fullName>
        <ecNumber evidence="5">2.4.1.17</ecNumber>
    </recommendedName>
</protein>
<evidence type="ECO:0000256" key="3">
    <source>
        <dbReference type="ARBA" id="ARBA00022679"/>
    </source>
</evidence>
<reference evidence="7" key="1">
    <citation type="submission" date="2025-08" db="UniProtKB">
        <authorList>
            <consortium name="RefSeq"/>
        </authorList>
    </citation>
    <scope>IDENTIFICATION</scope>
    <source>
        <tissue evidence="7">Whole organism</tissue>
    </source>
</reference>
<organism evidence="6 7">
    <name type="scientific">Hyalella azteca</name>
    <name type="common">Amphipod</name>
    <dbReference type="NCBI Taxonomy" id="294128"/>
    <lineage>
        <taxon>Eukaryota</taxon>
        <taxon>Metazoa</taxon>
        <taxon>Ecdysozoa</taxon>
        <taxon>Arthropoda</taxon>
        <taxon>Crustacea</taxon>
        <taxon>Multicrustacea</taxon>
        <taxon>Malacostraca</taxon>
        <taxon>Eumalacostraca</taxon>
        <taxon>Peracarida</taxon>
        <taxon>Amphipoda</taxon>
        <taxon>Senticaudata</taxon>
        <taxon>Talitrida</taxon>
        <taxon>Talitroidea</taxon>
        <taxon>Hyalellidae</taxon>
        <taxon>Hyalella</taxon>
    </lineage>
</organism>
<dbReference type="PANTHER" id="PTHR48043:SF145">
    <property type="entry name" value="FI06409P-RELATED"/>
    <property type="match status" value="1"/>
</dbReference>
<dbReference type="PANTHER" id="PTHR48043">
    <property type="entry name" value="EG:EG0003.4 PROTEIN-RELATED"/>
    <property type="match status" value="1"/>
</dbReference>
<dbReference type="Gene3D" id="3.40.50.2000">
    <property type="entry name" value="Glycogen Phosphorylase B"/>
    <property type="match status" value="1"/>
</dbReference>